<dbReference type="PANTHER" id="PTHR11604">
    <property type="entry name" value="PROFILIN"/>
    <property type="match status" value="1"/>
</dbReference>
<keyword evidence="4" id="KW-0963">Cytoplasm</keyword>
<dbReference type="PRINTS" id="PR01640">
    <property type="entry name" value="PROFILINPLNT"/>
</dbReference>
<reference evidence="8 9" key="1">
    <citation type="journal article" date="2023" name="Arcadia Sci">
        <title>De novo assembly of a long-read Amblyomma americanum tick genome.</title>
        <authorList>
            <person name="Chou S."/>
            <person name="Poskanzer K.E."/>
            <person name="Rollins M."/>
            <person name="Thuy-Boun P.S."/>
        </authorList>
    </citation>
    <scope>NUCLEOTIDE SEQUENCE [LARGE SCALE GENOMIC DNA]</scope>
    <source>
        <strain evidence="8">F_SG_1</strain>
        <tissue evidence="8">Salivary glands</tissue>
    </source>
</reference>
<protein>
    <recommendedName>
        <fullName evidence="7">Profilin</fullName>
    </recommendedName>
</protein>
<evidence type="ECO:0000256" key="3">
    <source>
        <dbReference type="ARBA" id="ARBA00011583"/>
    </source>
</evidence>
<dbReference type="GO" id="GO:0003785">
    <property type="term" value="F:actin monomer binding"/>
    <property type="evidence" value="ECO:0007669"/>
    <property type="project" value="TreeGrafter"/>
</dbReference>
<dbReference type="GO" id="GO:0005856">
    <property type="term" value="C:cytoskeleton"/>
    <property type="evidence" value="ECO:0007669"/>
    <property type="project" value="UniProtKB-SubCell"/>
</dbReference>
<evidence type="ECO:0000256" key="6">
    <source>
        <dbReference type="ARBA" id="ARBA00023212"/>
    </source>
</evidence>
<dbReference type="Pfam" id="PF00235">
    <property type="entry name" value="Profilin"/>
    <property type="match status" value="1"/>
</dbReference>
<dbReference type="PRINTS" id="PR00392">
    <property type="entry name" value="PROFILIN"/>
</dbReference>
<name>A0AAQ4F7E8_AMBAM</name>
<comment type="similarity">
    <text evidence="2 7">Belongs to the profilin family.</text>
</comment>
<dbReference type="CDD" id="cd00148">
    <property type="entry name" value="PROF"/>
    <property type="match status" value="1"/>
</dbReference>
<evidence type="ECO:0000313" key="8">
    <source>
        <dbReference type="EMBL" id="KAK8783009.1"/>
    </source>
</evidence>
<organism evidence="8 9">
    <name type="scientific">Amblyomma americanum</name>
    <name type="common">Lone star tick</name>
    <dbReference type="NCBI Taxonomy" id="6943"/>
    <lineage>
        <taxon>Eukaryota</taxon>
        <taxon>Metazoa</taxon>
        <taxon>Ecdysozoa</taxon>
        <taxon>Arthropoda</taxon>
        <taxon>Chelicerata</taxon>
        <taxon>Arachnida</taxon>
        <taxon>Acari</taxon>
        <taxon>Parasitiformes</taxon>
        <taxon>Ixodida</taxon>
        <taxon>Ixodoidea</taxon>
        <taxon>Ixodidae</taxon>
        <taxon>Amblyomminae</taxon>
        <taxon>Amblyomma</taxon>
    </lineage>
</organism>
<sequence length="231" mass="24379">MVLRRRTGPSFAVILRGPGLAPLPRSTRLAWLPLLAPSRRLSLSVAAAAAATSSSTAARDAAVATSACSNRAPSARPARSAASWPGVCRICCCSKVTLRKMSWQAYVDNQICAQVQCTVAAIAALSNGAIWAKYEKDPNVTVSQQELQAIADTMRNNPTNFNENGIFIAGTKYVCLSADNSLVRGRKGTSAFIAVATKTCLLVAATVDGFPPGQLNTVVEKLGDYLKSNGY</sequence>
<dbReference type="AlphaFoldDB" id="A0AAQ4F7E8"/>
<dbReference type="InterPro" id="IPR048278">
    <property type="entry name" value="PFN"/>
</dbReference>
<evidence type="ECO:0000256" key="1">
    <source>
        <dbReference type="ARBA" id="ARBA00004245"/>
    </source>
</evidence>
<dbReference type="EMBL" id="JARKHS020005989">
    <property type="protein sequence ID" value="KAK8783009.1"/>
    <property type="molecule type" value="Genomic_DNA"/>
</dbReference>
<keyword evidence="6" id="KW-0206">Cytoskeleton</keyword>
<dbReference type="Proteomes" id="UP001321473">
    <property type="component" value="Unassembled WGS sequence"/>
</dbReference>
<comment type="subunit">
    <text evidence="3">Occurs in many kinds of cells as a complex with monomeric actin in a 1:1 ratio.</text>
</comment>
<dbReference type="InterPro" id="IPR005455">
    <property type="entry name" value="PFN_euk"/>
</dbReference>
<dbReference type="GO" id="GO:0005938">
    <property type="term" value="C:cell cortex"/>
    <property type="evidence" value="ECO:0007669"/>
    <property type="project" value="TreeGrafter"/>
</dbReference>
<dbReference type="SMART" id="SM00392">
    <property type="entry name" value="PROF"/>
    <property type="match status" value="1"/>
</dbReference>
<keyword evidence="9" id="KW-1185">Reference proteome</keyword>
<evidence type="ECO:0000256" key="5">
    <source>
        <dbReference type="ARBA" id="ARBA00023203"/>
    </source>
</evidence>
<evidence type="ECO:0000256" key="4">
    <source>
        <dbReference type="ARBA" id="ARBA00022490"/>
    </source>
</evidence>
<dbReference type="InterPro" id="IPR036140">
    <property type="entry name" value="PFN_sf"/>
</dbReference>
<proteinExistence type="inferred from homology"/>
<evidence type="ECO:0000256" key="2">
    <source>
        <dbReference type="ARBA" id="ARBA00010058"/>
    </source>
</evidence>
<evidence type="ECO:0000313" key="9">
    <source>
        <dbReference type="Proteomes" id="UP001321473"/>
    </source>
</evidence>
<evidence type="ECO:0000256" key="7">
    <source>
        <dbReference type="RuleBase" id="RU003909"/>
    </source>
</evidence>
<dbReference type="PANTHER" id="PTHR11604:SF0">
    <property type="entry name" value="PROFILIN"/>
    <property type="match status" value="1"/>
</dbReference>
<dbReference type="SUPFAM" id="SSF55770">
    <property type="entry name" value="Profilin (actin-binding protein)"/>
    <property type="match status" value="1"/>
</dbReference>
<dbReference type="Gene3D" id="3.30.450.30">
    <property type="entry name" value="Dynein light chain 2a, cytoplasmic"/>
    <property type="match status" value="1"/>
</dbReference>
<accession>A0AAQ4F7E8</accession>
<comment type="caution">
    <text evidence="8">The sequence shown here is derived from an EMBL/GenBank/DDBJ whole genome shotgun (WGS) entry which is preliminary data.</text>
</comment>
<gene>
    <name evidence="8" type="ORF">V5799_015650</name>
</gene>
<comment type="subcellular location">
    <subcellularLocation>
        <location evidence="1">Cytoplasm</location>
        <location evidence="1">Cytoskeleton</location>
    </subcellularLocation>
</comment>
<keyword evidence="5 7" id="KW-0009">Actin-binding</keyword>